<proteinExistence type="predicted"/>
<organism evidence="2">
    <name type="scientific">freshwater metagenome</name>
    <dbReference type="NCBI Taxonomy" id="449393"/>
    <lineage>
        <taxon>unclassified sequences</taxon>
        <taxon>metagenomes</taxon>
        <taxon>ecological metagenomes</taxon>
    </lineage>
</organism>
<dbReference type="EMBL" id="CAEZTY010000066">
    <property type="protein sequence ID" value="CAB4593013.1"/>
    <property type="molecule type" value="Genomic_DNA"/>
</dbReference>
<feature type="transmembrane region" description="Helical" evidence="1">
    <location>
        <begin position="102"/>
        <end position="125"/>
    </location>
</feature>
<evidence type="ECO:0000313" key="3">
    <source>
        <dbReference type="EMBL" id="CAB4371193.1"/>
    </source>
</evidence>
<sequence>MTAAAEDRSTMDLLRGSRITAYSIGFISLIAGLVLLFRPDRELQIIAIIIGFLFVVSGFGQAAEAVTTHRKGSYWGLLLIRGLINFGFGLALIFWTGATVTVIVWLVGLDFVITGLIAIVVSFMIGKNEGRGALLIEGLITIAIGIIIMAWPEATTNVLGIVIGIGLALLGLLFLFSGYQLSKVKATLTSGS</sequence>
<dbReference type="EMBL" id="CAFAAM010000244">
    <property type="protein sequence ID" value="CAB4816167.1"/>
    <property type="molecule type" value="Genomic_DNA"/>
</dbReference>
<dbReference type="PANTHER" id="PTHR34989:SF1">
    <property type="entry name" value="PROTEIN HDED"/>
    <property type="match status" value="1"/>
</dbReference>
<keyword evidence="1" id="KW-1133">Transmembrane helix</keyword>
<accession>A0A6J5YQ17</accession>
<dbReference type="Pfam" id="PF03729">
    <property type="entry name" value="DUF308"/>
    <property type="match status" value="2"/>
</dbReference>
<evidence type="ECO:0000256" key="1">
    <source>
        <dbReference type="SAM" id="Phobius"/>
    </source>
</evidence>
<evidence type="ECO:0000313" key="5">
    <source>
        <dbReference type="EMBL" id="CAB4634316.1"/>
    </source>
</evidence>
<dbReference type="AlphaFoldDB" id="A0A6J5YQ17"/>
<dbReference type="EMBL" id="CAFBNJ010000112">
    <property type="protein sequence ID" value="CAB4963443.1"/>
    <property type="molecule type" value="Genomic_DNA"/>
</dbReference>
<evidence type="ECO:0000313" key="4">
    <source>
        <dbReference type="EMBL" id="CAB4593013.1"/>
    </source>
</evidence>
<dbReference type="EMBL" id="CAEZVC010000141">
    <property type="protein sequence ID" value="CAB4634316.1"/>
    <property type="molecule type" value="Genomic_DNA"/>
</dbReference>
<dbReference type="EMBL" id="CAEUNJ010000022">
    <property type="protein sequence ID" value="CAB4371193.1"/>
    <property type="molecule type" value="Genomic_DNA"/>
</dbReference>
<dbReference type="InterPro" id="IPR005325">
    <property type="entry name" value="DUF308_memb"/>
</dbReference>
<evidence type="ECO:0000313" key="6">
    <source>
        <dbReference type="EMBL" id="CAB4816167.1"/>
    </source>
</evidence>
<dbReference type="PANTHER" id="PTHR34989">
    <property type="entry name" value="PROTEIN HDED"/>
    <property type="match status" value="1"/>
</dbReference>
<gene>
    <name evidence="4" type="ORF">UFOPK1762_01453</name>
    <name evidence="5" type="ORF">UFOPK1906_01675</name>
    <name evidence="6" type="ORF">UFOPK3010_01464</name>
    <name evidence="2" type="ORF">UFOPK3331_00074</name>
    <name evidence="7" type="ORF">UFOPK3785_01653</name>
    <name evidence="3" type="ORF">UFOPK4201_00672</name>
    <name evidence="8" type="ORF">UFOPK4371_00616</name>
</gene>
<keyword evidence="1" id="KW-0812">Transmembrane</keyword>
<dbReference type="EMBL" id="CAFBRD010000023">
    <property type="protein sequence ID" value="CAB5075950.1"/>
    <property type="molecule type" value="Genomic_DNA"/>
</dbReference>
<evidence type="ECO:0000313" key="7">
    <source>
        <dbReference type="EMBL" id="CAB4963443.1"/>
    </source>
</evidence>
<feature type="transmembrane region" description="Helical" evidence="1">
    <location>
        <begin position="43"/>
        <end position="62"/>
    </location>
</feature>
<dbReference type="InterPro" id="IPR052712">
    <property type="entry name" value="Acid_resist_chaperone_HdeD"/>
</dbReference>
<feature type="transmembrane region" description="Helical" evidence="1">
    <location>
        <begin position="158"/>
        <end position="176"/>
    </location>
</feature>
<feature type="transmembrane region" description="Helical" evidence="1">
    <location>
        <begin position="74"/>
        <end position="96"/>
    </location>
</feature>
<evidence type="ECO:0000313" key="8">
    <source>
        <dbReference type="EMBL" id="CAB5075950.1"/>
    </source>
</evidence>
<name>A0A6J5YQ17_9ZZZZ</name>
<evidence type="ECO:0000313" key="2">
    <source>
        <dbReference type="EMBL" id="CAB4329903.1"/>
    </source>
</evidence>
<dbReference type="EMBL" id="CAESAL010000002">
    <property type="protein sequence ID" value="CAB4329903.1"/>
    <property type="molecule type" value="Genomic_DNA"/>
</dbReference>
<feature type="transmembrane region" description="Helical" evidence="1">
    <location>
        <begin position="132"/>
        <end position="152"/>
    </location>
</feature>
<protein>
    <submittedName>
        <fullName evidence="2">Unannotated protein</fullName>
    </submittedName>
</protein>
<feature type="transmembrane region" description="Helical" evidence="1">
    <location>
        <begin position="19"/>
        <end position="37"/>
    </location>
</feature>
<reference evidence="2" key="1">
    <citation type="submission" date="2020-05" db="EMBL/GenBank/DDBJ databases">
        <authorList>
            <person name="Chiriac C."/>
            <person name="Salcher M."/>
            <person name="Ghai R."/>
            <person name="Kavagutti S V."/>
        </authorList>
    </citation>
    <scope>NUCLEOTIDE SEQUENCE</scope>
</reference>
<keyword evidence="1" id="KW-0472">Membrane</keyword>
<dbReference type="GO" id="GO:0005886">
    <property type="term" value="C:plasma membrane"/>
    <property type="evidence" value="ECO:0007669"/>
    <property type="project" value="TreeGrafter"/>
</dbReference>